<keyword evidence="1" id="KW-0812">Transmembrane</keyword>
<keyword evidence="3" id="KW-1185">Reference proteome</keyword>
<keyword evidence="1" id="KW-0472">Membrane</keyword>
<organism evidence="2 3">
    <name type="scientific">Lactuca virosa</name>
    <dbReference type="NCBI Taxonomy" id="75947"/>
    <lineage>
        <taxon>Eukaryota</taxon>
        <taxon>Viridiplantae</taxon>
        <taxon>Streptophyta</taxon>
        <taxon>Embryophyta</taxon>
        <taxon>Tracheophyta</taxon>
        <taxon>Spermatophyta</taxon>
        <taxon>Magnoliopsida</taxon>
        <taxon>eudicotyledons</taxon>
        <taxon>Gunneridae</taxon>
        <taxon>Pentapetalae</taxon>
        <taxon>asterids</taxon>
        <taxon>campanulids</taxon>
        <taxon>Asterales</taxon>
        <taxon>Asteraceae</taxon>
        <taxon>Cichorioideae</taxon>
        <taxon>Cichorieae</taxon>
        <taxon>Lactucinae</taxon>
        <taxon>Lactuca</taxon>
    </lineage>
</organism>
<sequence length="69" mass="7839">MEVIASRTGHNYNLASRKAQQAGTEWLEKLPMADGLKKSYLAYGSLGIWLLLLLIFFKLHLGLKQILYC</sequence>
<proteinExistence type="predicted"/>
<dbReference type="Proteomes" id="UP001157418">
    <property type="component" value="Unassembled WGS sequence"/>
</dbReference>
<feature type="transmembrane region" description="Helical" evidence="1">
    <location>
        <begin position="40"/>
        <end position="57"/>
    </location>
</feature>
<gene>
    <name evidence="2" type="ORF">LVIROSA_LOCUS35433</name>
</gene>
<dbReference type="AlphaFoldDB" id="A0AAU9PKA9"/>
<comment type="caution">
    <text evidence="2">The sequence shown here is derived from an EMBL/GenBank/DDBJ whole genome shotgun (WGS) entry which is preliminary data.</text>
</comment>
<evidence type="ECO:0000256" key="1">
    <source>
        <dbReference type="SAM" id="Phobius"/>
    </source>
</evidence>
<keyword evidence="1" id="KW-1133">Transmembrane helix</keyword>
<dbReference type="EMBL" id="CAKMRJ010005634">
    <property type="protein sequence ID" value="CAH1449985.1"/>
    <property type="molecule type" value="Genomic_DNA"/>
</dbReference>
<protein>
    <submittedName>
        <fullName evidence="2">Uncharacterized protein</fullName>
    </submittedName>
</protein>
<accession>A0AAU9PKA9</accession>
<evidence type="ECO:0000313" key="2">
    <source>
        <dbReference type="EMBL" id="CAH1449985.1"/>
    </source>
</evidence>
<reference evidence="2 3" key="1">
    <citation type="submission" date="2022-01" db="EMBL/GenBank/DDBJ databases">
        <authorList>
            <person name="Xiong W."/>
            <person name="Schranz E."/>
        </authorList>
    </citation>
    <scope>NUCLEOTIDE SEQUENCE [LARGE SCALE GENOMIC DNA]</scope>
</reference>
<name>A0AAU9PKA9_9ASTR</name>
<evidence type="ECO:0000313" key="3">
    <source>
        <dbReference type="Proteomes" id="UP001157418"/>
    </source>
</evidence>